<dbReference type="NCBIfam" id="TIGR00792">
    <property type="entry name" value="gph"/>
    <property type="match status" value="1"/>
</dbReference>
<dbReference type="InterPro" id="IPR001927">
    <property type="entry name" value="Na/Gal_symport"/>
</dbReference>
<evidence type="ECO:0000256" key="2">
    <source>
        <dbReference type="SAM" id="Phobius"/>
    </source>
</evidence>
<reference evidence="3 4" key="1">
    <citation type="submission" date="2019-12" db="EMBL/GenBank/DDBJ databases">
        <title>Novel species isolated from a subtropical stream in China.</title>
        <authorList>
            <person name="Lu H."/>
        </authorList>
    </citation>
    <scope>NUCLEOTIDE SEQUENCE [LARGE SCALE GENOMIC DNA]</scope>
    <source>
        <strain evidence="3 4">FT127W</strain>
    </source>
</reference>
<feature type="transmembrane region" description="Helical" evidence="2">
    <location>
        <begin position="247"/>
        <end position="266"/>
    </location>
</feature>
<dbReference type="PANTHER" id="PTHR11328">
    <property type="entry name" value="MAJOR FACILITATOR SUPERFAMILY DOMAIN-CONTAINING PROTEIN"/>
    <property type="match status" value="1"/>
</dbReference>
<dbReference type="CDD" id="cd17332">
    <property type="entry name" value="MFS_MelB_like"/>
    <property type="match status" value="1"/>
</dbReference>
<keyword evidence="4" id="KW-1185">Reference proteome</keyword>
<dbReference type="GO" id="GO:0005886">
    <property type="term" value="C:plasma membrane"/>
    <property type="evidence" value="ECO:0007669"/>
    <property type="project" value="TreeGrafter"/>
</dbReference>
<evidence type="ECO:0000313" key="4">
    <source>
        <dbReference type="Proteomes" id="UP000450676"/>
    </source>
</evidence>
<dbReference type="InterPro" id="IPR039672">
    <property type="entry name" value="MFS_2"/>
</dbReference>
<dbReference type="GO" id="GO:0015293">
    <property type="term" value="F:symporter activity"/>
    <property type="evidence" value="ECO:0007669"/>
    <property type="project" value="InterPro"/>
</dbReference>
<keyword evidence="2" id="KW-0812">Transmembrane</keyword>
<feature type="transmembrane region" description="Helical" evidence="2">
    <location>
        <begin position="355"/>
        <end position="374"/>
    </location>
</feature>
<feature type="transmembrane region" description="Helical" evidence="2">
    <location>
        <begin position="132"/>
        <end position="152"/>
    </location>
</feature>
<protein>
    <submittedName>
        <fullName evidence="3">MFS transporter</fullName>
    </submittedName>
</protein>
<gene>
    <name evidence="3" type="ORF">GTP77_16185</name>
</gene>
<proteinExistence type="inferred from homology"/>
<dbReference type="EMBL" id="WWCU01000017">
    <property type="protein sequence ID" value="MYN08870.1"/>
    <property type="molecule type" value="Genomic_DNA"/>
</dbReference>
<accession>A0A7X4HEV8</accession>
<feature type="transmembrane region" description="Helical" evidence="2">
    <location>
        <begin position="64"/>
        <end position="81"/>
    </location>
</feature>
<name>A0A7X4HEV8_9BURK</name>
<evidence type="ECO:0000313" key="3">
    <source>
        <dbReference type="EMBL" id="MYN08870.1"/>
    </source>
</evidence>
<dbReference type="SUPFAM" id="SSF103473">
    <property type="entry name" value="MFS general substrate transporter"/>
    <property type="match status" value="1"/>
</dbReference>
<feature type="transmembrane region" description="Helical" evidence="2">
    <location>
        <begin position="6"/>
        <end position="36"/>
    </location>
</feature>
<feature type="transmembrane region" description="Helical" evidence="2">
    <location>
        <begin position="301"/>
        <end position="317"/>
    </location>
</feature>
<comment type="caution">
    <text evidence="3">The sequence shown here is derived from an EMBL/GenBank/DDBJ whole genome shotgun (WGS) entry which is preliminary data.</text>
</comment>
<dbReference type="GO" id="GO:0008643">
    <property type="term" value="P:carbohydrate transport"/>
    <property type="evidence" value="ECO:0007669"/>
    <property type="project" value="InterPro"/>
</dbReference>
<feature type="transmembrane region" description="Helical" evidence="2">
    <location>
        <begin position="213"/>
        <end position="235"/>
    </location>
</feature>
<dbReference type="Proteomes" id="UP000450676">
    <property type="component" value="Unassembled WGS sequence"/>
</dbReference>
<dbReference type="InterPro" id="IPR036259">
    <property type="entry name" value="MFS_trans_sf"/>
</dbReference>
<feature type="transmembrane region" description="Helical" evidence="2">
    <location>
        <begin position="278"/>
        <end position="295"/>
    </location>
</feature>
<evidence type="ECO:0000256" key="1">
    <source>
        <dbReference type="ARBA" id="ARBA00009617"/>
    </source>
</evidence>
<feature type="transmembrane region" description="Helical" evidence="2">
    <location>
        <begin position="386"/>
        <end position="409"/>
    </location>
</feature>
<feature type="transmembrane region" description="Helical" evidence="2">
    <location>
        <begin position="164"/>
        <end position="184"/>
    </location>
</feature>
<dbReference type="Pfam" id="PF13347">
    <property type="entry name" value="MFS_2"/>
    <property type="match status" value="1"/>
</dbReference>
<comment type="similarity">
    <text evidence="1">Belongs to the sodium:galactoside symporter (TC 2.A.2) family.</text>
</comment>
<sequence length="430" mass="47122">MGFNFYWTNIATFLLFFYTDVFGISAAAAASMLFMIKIVNAFTDPLIGALADRTTTRYGKFRPYLVWMAVPLAAAAVLTYTTPDLDHDGKTAWAYGTYLLMMVCYTAINIPYNALSGVMSGDPQERSTINGLRFIFAFAGSTLVTAATPFMVRLLGGSDDKQGWQLTMLAWGIAATALFVLTFANTRERIAPAAAQKSNVAQDIKDLSRNRPWLVLFFLALVIMMTITLRTSTAAYYFKYFVGRPELMASFVPAYMLAAAAGASLTPLMTRFIDKKKLLIILMSCTTVLSSAFFFVGKDQVWLMFALQIALGFVLGPKSPLAFSMYADTADYNEWRTGRRATAMTFAAATFSQKLGTALAVAVIGSLFTALGYVPNAAQSTGSQAGIVWLMSLIPAFFAVLAVAVMFFYNLDQQKLEQIQSELAARKAEV</sequence>
<dbReference type="Gene3D" id="1.20.1250.20">
    <property type="entry name" value="MFS general substrate transporter like domains"/>
    <property type="match status" value="1"/>
</dbReference>
<feature type="transmembrane region" description="Helical" evidence="2">
    <location>
        <begin position="93"/>
        <end position="112"/>
    </location>
</feature>
<keyword evidence="2" id="KW-1133">Transmembrane helix</keyword>
<dbReference type="AlphaFoldDB" id="A0A7X4HEV8"/>
<organism evidence="3 4">
    <name type="scientific">Pseudoduganella aquatica</name>
    <dbReference type="NCBI Taxonomy" id="2660641"/>
    <lineage>
        <taxon>Bacteria</taxon>
        <taxon>Pseudomonadati</taxon>
        <taxon>Pseudomonadota</taxon>
        <taxon>Betaproteobacteria</taxon>
        <taxon>Burkholderiales</taxon>
        <taxon>Oxalobacteraceae</taxon>
        <taxon>Telluria group</taxon>
        <taxon>Pseudoduganella</taxon>
    </lineage>
</organism>
<keyword evidence="2" id="KW-0472">Membrane</keyword>
<dbReference type="PANTHER" id="PTHR11328:SF24">
    <property type="entry name" value="MAJOR FACILITATOR SUPERFAMILY (MFS) PROFILE DOMAIN-CONTAINING PROTEIN"/>
    <property type="match status" value="1"/>
</dbReference>
<dbReference type="GO" id="GO:0006814">
    <property type="term" value="P:sodium ion transport"/>
    <property type="evidence" value="ECO:0007669"/>
    <property type="project" value="InterPro"/>
</dbReference>